<dbReference type="InterPro" id="IPR027417">
    <property type="entry name" value="P-loop_NTPase"/>
</dbReference>
<evidence type="ECO:0000256" key="1">
    <source>
        <dbReference type="SAM" id="Coils"/>
    </source>
</evidence>
<dbReference type="GO" id="GO:0006302">
    <property type="term" value="P:double-strand break repair"/>
    <property type="evidence" value="ECO:0007669"/>
    <property type="project" value="InterPro"/>
</dbReference>
<evidence type="ECO:0000313" key="2">
    <source>
        <dbReference type="EMBL" id="CDZ95584.1"/>
    </source>
</evidence>
<feature type="coiled-coil region" evidence="1">
    <location>
        <begin position="205"/>
        <end position="241"/>
    </location>
</feature>
<accession>A0A078LWM0</accession>
<dbReference type="AlphaFoldDB" id="A0A078LWM0"/>
<gene>
    <name evidence="2" type="ORF">BN1079_02919</name>
</gene>
<proteinExistence type="predicted"/>
<evidence type="ECO:0000313" key="3">
    <source>
        <dbReference type="Proteomes" id="UP000053902"/>
    </source>
</evidence>
<dbReference type="STRING" id="1499686.BN1079_02919"/>
<dbReference type="EMBL" id="CCSF01000001">
    <property type="protein sequence ID" value="CDZ95584.1"/>
    <property type="molecule type" value="Genomic_DNA"/>
</dbReference>
<sequence length="683" mass="77309">MSRLKINRLKIISKTNEGNFGVDIPFTHGLNIIRADNTLGKSTCVQSIVYALGLEGTLGPSRKNPLKSALTSKLKKIDGRYALVTESRVSLEISNSTGETITISRSGIEDKSRVISVYPKKIDSIDFSSDTSFTDYFVRDPGAAVRERGFHNFLENFLGIEDPQVVKYDGSTCPLYLESIFSVNYVEQTRGWGGILNILPTYLGIKDLANRVLEYNLDLDIQENNKKRQQLLVKRNDLESTWTVTIEKLISTARQIYAFVEPTVSDDIGKQGAINNSTDLYVLDSESRKTNLSGYLEKLKTELATSKSTFTSTSENESKALAQELELNLLMKKLSEEESAISIILSDIDVSEDYVRSIDKRIQAVKEGLRKYRDIKKIHDYGSTEEFKFLNGRCPTCNQPIEDSLLPHMHNQSALGIDDNIKYLEKQLSVFDSLRAGEESKALTKRTLILQAQDKVNLTRAEIRSLKESLLDVKGAPSRAQLRKEILLEEKIEAIERTLTLEIEIKEKLSAVKLEWSRVVGAISKLPWDGFSRNDYIKLAKLTEQFKKNLSDFEYKSTPIEDFEISKRTYKPSIDDVDLGSEASASDNIRVIWAYLYSLLTLDNYLEGLNTNHLGLLILDEPRQQETKEVNFKTFIERASETRSMERQVIIATSEKHADLTRMIEGLPVNVINFETPLISKMA</sequence>
<keyword evidence="3" id="KW-1185">Reference proteome</keyword>
<protein>
    <recommendedName>
        <fullName evidence="4">Rad50/SbcC-type AAA domain-containing protein</fullName>
    </recommendedName>
</protein>
<dbReference type="Gene3D" id="3.40.50.300">
    <property type="entry name" value="P-loop containing nucleotide triphosphate hydrolases"/>
    <property type="match status" value="1"/>
</dbReference>
<dbReference type="RefSeq" id="WP_037025554.1">
    <property type="nucleotide sequence ID" value="NZ_CCSF01000001.1"/>
</dbReference>
<keyword evidence="1" id="KW-0175">Coiled coil</keyword>
<dbReference type="OrthoDB" id="8107482at2"/>
<dbReference type="HOGENOM" id="CLU_026279_0_0_6"/>
<dbReference type="GO" id="GO:0016887">
    <property type="term" value="F:ATP hydrolysis activity"/>
    <property type="evidence" value="ECO:0007669"/>
    <property type="project" value="InterPro"/>
</dbReference>
<reference evidence="2 3" key="1">
    <citation type="submission" date="2014-07" db="EMBL/GenBank/DDBJ databases">
        <authorList>
            <person name="Urmite Genomes Urmite Genomes"/>
        </authorList>
    </citation>
    <scope>NUCLEOTIDE SEQUENCE [LARGE SCALE GENOMIC DNA]</scope>
    <source>
        <strain evidence="2 3">20_BN</strain>
    </source>
</reference>
<name>A0A078LWM0_9PSED</name>
<evidence type="ECO:0008006" key="4">
    <source>
        <dbReference type="Google" id="ProtNLM"/>
    </source>
</evidence>
<dbReference type="eggNOG" id="COG0419">
    <property type="taxonomic scope" value="Bacteria"/>
</dbReference>
<organism evidence="2 3">
    <name type="scientific">Pseudomonas saudiphocaensis</name>
    <dbReference type="NCBI Taxonomy" id="1499686"/>
    <lineage>
        <taxon>Bacteria</taxon>
        <taxon>Pseudomonadati</taxon>
        <taxon>Pseudomonadota</taxon>
        <taxon>Gammaproteobacteria</taxon>
        <taxon>Pseudomonadales</taxon>
        <taxon>Pseudomonadaceae</taxon>
        <taxon>Pseudomonas</taxon>
    </lineage>
</organism>
<dbReference type="Proteomes" id="UP000053902">
    <property type="component" value="Unassembled WGS sequence"/>
</dbReference>